<protein>
    <submittedName>
        <fullName evidence="1">Uncharacterized protein</fullName>
    </submittedName>
</protein>
<name>C2JZ77_LACRM</name>
<dbReference type="HOGENOM" id="CLU_3026643_0_0_9"/>
<dbReference type="Proteomes" id="UP000004525">
    <property type="component" value="Unassembled WGS sequence"/>
</dbReference>
<accession>C2JZ77</accession>
<sequence length="55" mass="6334">MASLIISCATVFTAKRKKVQTYLAAFQNRLPVVLTRDHFNSHAWKKSRIMNLDNV</sequence>
<evidence type="ECO:0000313" key="2">
    <source>
        <dbReference type="Proteomes" id="UP000004525"/>
    </source>
</evidence>
<gene>
    <name evidence="1" type="ORF">HMPREF0539_2212</name>
</gene>
<comment type="caution">
    <text evidence="1">The sequence shown here is derived from an EMBL/GenBank/DDBJ whole genome shotgun (WGS) entry which is preliminary data.</text>
</comment>
<evidence type="ECO:0000313" key="1">
    <source>
        <dbReference type="EMBL" id="EEN79672.1"/>
    </source>
</evidence>
<reference evidence="1" key="1">
    <citation type="submission" date="2009-01" db="EMBL/GenBank/DDBJ databases">
        <authorList>
            <person name="Qin X."/>
            <person name="Bachman B."/>
            <person name="Battles P."/>
            <person name="Bell A."/>
            <person name="Bess C."/>
            <person name="Bickham C."/>
            <person name="Chaboub L."/>
            <person name="Chen D."/>
            <person name="Coyle M."/>
            <person name="Deiros D.R."/>
            <person name="Dinh H."/>
            <person name="Forbes L."/>
            <person name="Fowler G."/>
            <person name="Francisco L."/>
            <person name="Fu Q."/>
            <person name="Gubbala S."/>
            <person name="Hale W."/>
            <person name="Han Y."/>
            <person name="Hemphill L."/>
            <person name="Highlander S.K."/>
            <person name="Hirani K."/>
            <person name="Hogues M."/>
            <person name="Jackson L."/>
            <person name="Jakkamsetti A."/>
            <person name="Javaid M."/>
            <person name="Jiang H."/>
            <person name="Korchina V."/>
            <person name="Kovar C."/>
            <person name="Lara F."/>
            <person name="Lee S."/>
            <person name="Mata R."/>
            <person name="Mathew T."/>
            <person name="Moen C."/>
            <person name="Morales K."/>
            <person name="Munidasa M."/>
            <person name="Nazareth L."/>
            <person name="Ngo R."/>
            <person name="Nguyen L."/>
            <person name="Okwuonu G."/>
            <person name="Ongeri F."/>
            <person name="Patil S."/>
            <person name="Petrosino J."/>
            <person name="Pham C."/>
            <person name="Pham P."/>
            <person name="Pu L.-L."/>
            <person name="Puazo M."/>
            <person name="Raj R."/>
            <person name="Reid J."/>
            <person name="Rouhana J."/>
            <person name="Saada N."/>
            <person name="Shang Y."/>
            <person name="Simmons D."/>
            <person name="Thornton R."/>
            <person name="Warren J."/>
            <person name="Weissenberger G."/>
            <person name="Zhang J."/>
            <person name="Zhang L."/>
            <person name="Zhou C."/>
            <person name="Zhu D."/>
            <person name="Muzny D."/>
            <person name="Worley K."/>
            <person name="Gibbs R."/>
        </authorList>
    </citation>
    <scope>NUCLEOTIDE SEQUENCE [LARGE SCALE GENOMIC DNA]</scope>
    <source>
        <strain evidence="1">LMS2-1</strain>
    </source>
</reference>
<dbReference type="EMBL" id="ACIZ01000095">
    <property type="protein sequence ID" value="EEN79672.1"/>
    <property type="molecule type" value="Genomic_DNA"/>
</dbReference>
<organism evidence="1 2">
    <name type="scientific">Lacticaseibacillus rhamnosus (strain LMS2-1)</name>
    <dbReference type="NCBI Taxonomy" id="525361"/>
    <lineage>
        <taxon>Bacteria</taxon>
        <taxon>Bacillati</taxon>
        <taxon>Bacillota</taxon>
        <taxon>Bacilli</taxon>
        <taxon>Lactobacillales</taxon>
        <taxon>Lactobacillaceae</taxon>
        <taxon>Lacticaseibacillus</taxon>
    </lineage>
</organism>
<keyword evidence="2" id="KW-1185">Reference proteome</keyword>
<proteinExistence type="predicted"/>
<dbReference type="AlphaFoldDB" id="C2JZ77"/>